<name>A0A3N0B476_9ACTN</name>
<gene>
    <name evidence="2" type="ORF">DMP06_00415</name>
</gene>
<dbReference type="InterPro" id="IPR026269">
    <property type="entry name" value="DmsD-type"/>
</dbReference>
<dbReference type="PIRSF" id="PIRSF004690">
    <property type="entry name" value="DmsD"/>
    <property type="match status" value="1"/>
</dbReference>
<evidence type="ECO:0000313" key="3">
    <source>
        <dbReference type="Proteomes" id="UP000269591"/>
    </source>
</evidence>
<dbReference type="AlphaFoldDB" id="A0A3N0B476"/>
<dbReference type="EMBL" id="QIBX01000001">
    <property type="protein sequence ID" value="RNL41913.1"/>
    <property type="molecule type" value="Genomic_DNA"/>
</dbReference>
<accession>A0A3N0B476</accession>
<sequence length="218" mass="24449">MAELAALHESIDTHSTIEMDTELLESIRSCATLTGALLLQSPSNEAIAQTTRELRAMDVVREWPFGTANERSDAANLLSACRDEPTDRLDREYHHLFVGPQYLEAPPWGSVYLDSESVVFGDSCIALTRWMRANGIALHESSGREPADHIGRMLVLLGWLCENDPALVEEYVRLHLNTWAPVYFKRFDDAAAESPFYRAVARLASLMLRDIACRGQVK</sequence>
<dbReference type="Proteomes" id="UP000269591">
    <property type="component" value="Unassembled WGS sequence"/>
</dbReference>
<dbReference type="Pfam" id="PF02613">
    <property type="entry name" value="Nitrate_red_del"/>
    <property type="match status" value="1"/>
</dbReference>
<comment type="caution">
    <text evidence="2">The sequence shown here is derived from an EMBL/GenBank/DDBJ whole genome shotgun (WGS) entry which is preliminary data.</text>
</comment>
<dbReference type="PANTHER" id="PTHR34227">
    <property type="entry name" value="CHAPERONE PROTEIN YCDY"/>
    <property type="match status" value="1"/>
</dbReference>
<dbReference type="InterPro" id="IPR020945">
    <property type="entry name" value="DMSO/NO3_reduct_chaperone"/>
</dbReference>
<evidence type="ECO:0000313" key="2">
    <source>
        <dbReference type="EMBL" id="RNL41913.1"/>
    </source>
</evidence>
<keyword evidence="3" id="KW-1185">Reference proteome</keyword>
<dbReference type="InterPro" id="IPR050289">
    <property type="entry name" value="TorD/DmsD_chaperones"/>
</dbReference>
<dbReference type="OrthoDB" id="3174863at2"/>
<dbReference type="InterPro" id="IPR036411">
    <property type="entry name" value="TorD-like_sf"/>
</dbReference>
<dbReference type="SUPFAM" id="SSF89155">
    <property type="entry name" value="TorD-like"/>
    <property type="match status" value="1"/>
</dbReference>
<dbReference type="RefSeq" id="WP_123207776.1">
    <property type="nucleotide sequence ID" value="NZ_JBHTHO010000004.1"/>
</dbReference>
<dbReference type="NCBIfam" id="NF008632">
    <property type="entry name" value="PRK11621.1"/>
    <property type="match status" value="1"/>
</dbReference>
<keyword evidence="1" id="KW-0143">Chaperone</keyword>
<dbReference type="PANTHER" id="PTHR34227:SF13">
    <property type="entry name" value="TAT PROOFREADING CHAPERONE DMSD-RELATED"/>
    <property type="match status" value="1"/>
</dbReference>
<protein>
    <submittedName>
        <fullName evidence="2">Tat proofreading chaperone DmsD</fullName>
    </submittedName>
</protein>
<organism evidence="2 3">
    <name type="scientific">Slackia equolifaciens</name>
    <dbReference type="NCBI Taxonomy" id="498718"/>
    <lineage>
        <taxon>Bacteria</taxon>
        <taxon>Bacillati</taxon>
        <taxon>Actinomycetota</taxon>
        <taxon>Coriobacteriia</taxon>
        <taxon>Eggerthellales</taxon>
        <taxon>Eggerthellaceae</taxon>
        <taxon>Slackia</taxon>
    </lineage>
</organism>
<dbReference type="Gene3D" id="1.10.3480.10">
    <property type="entry name" value="TorD-like"/>
    <property type="match status" value="1"/>
</dbReference>
<reference evidence="3" key="1">
    <citation type="submission" date="2018-05" db="EMBL/GenBank/DDBJ databases">
        <title>Genome Sequencing of selected type strains of the family Eggerthellaceae.</title>
        <authorList>
            <person name="Danylec N."/>
            <person name="Stoll D.A."/>
            <person name="Doetsch A."/>
            <person name="Huch M."/>
        </authorList>
    </citation>
    <scope>NUCLEOTIDE SEQUENCE [LARGE SCALE GENOMIC DNA]</scope>
    <source>
        <strain evidence="3">DSM 24851</strain>
    </source>
</reference>
<evidence type="ECO:0000256" key="1">
    <source>
        <dbReference type="ARBA" id="ARBA00023186"/>
    </source>
</evidence>
<proteinExistence type="predicted"/>